<evidence type="ECO:0000313" key="2">
    <source>
        <dbReference type="Proteomes" id="UP001631969"/>
    </source>
</evidence>
<proteinExistence type="predicted"/>
<keyword evidence="2" id="KW-1185">Reference proteome</keyword>
<keyword evidence="1" id="KW-0808">Transferase</keyword>
<gene>
    <name evidence="1" type="ORF">ACI1P1_10375</name>
</gene>
<comment type="caution">
    <text evidence="1">The sequence shown here is derived from an EMBL/GenBank/DDBJ whole genome shotgun (WGS) entry which is preliminary data.</text>
</comment>
<accession>A0ACC7NVF1</accession>
<dbReference type="EMBL" id="JBJURJ010000006">
    <property type="protein sequence ID" value="MFM9328693.1"/>
    <property type="molecule type" value="Genomic_DNA"/>
</dbReference>
<keyword evidence="1" id="KW-0489">Methyltransferase</keyword>
<sequence length="541" mass="63718">MRTVPFDQYQRYNNAAEIINNARQHPGESFRILEVGANEHQNLEYFLPNDDIKYLDIQLPEELLNNPKYVLGDATEMNFEDEAFDIIIALDVFEHIPPERRNSFIDELYRVSAKGFIISAPFQTLKVVQAEKRLNSLFRTLFNQNYTWLWEHKEYGLPLQSDLEEYLKKNNMNYNVLSHGDIRIWEKLMGLHFISIIHPSLIEYRQNLDDYYNQHLFTIDYTPVEDSYRKIFIIEKDNSNLRKYVTKANTKSLQSLDITQFDDMVSFFHQLATVFILLKNQVSIADVPKDRIQIFFGQNGEYSENNSLTLDFNKEDIYRHCSIKVPELIGSINSVRIDPSDFAGAYKITNIKAINNNGEPVECQKQSGNYSFVWMNLMLFEHDDPNCIITFSNSQINEIQFDVVCYSLDFRMLIYEVKSILTWTQEQLQEAKSDIENKANIMSALKAEITDIKQNNIELVENITKVNLEFDACKTRIDKLVQENSELIHETGNLRLENEWKKSEYEKFEKELKIALEEINSIHTSRSWRIIRFLKKVFRKS</sequence>
<reference evidence="1" key="1">
    <citation type="submission" date="2024-12" db="EMBL/GenBank/DDBJ databases">
        <authorList>
            <person name="Wu N."/>
        </authorList>
    </citation>
    <scope>NUCLEOTIDE SEQUENCE</scope>
    <source>
        <strain evidence="1">P15</strain>
    </source>
</reference>
<evidence type="ECO:0000313" key="1">
    <source>
        <dbReference type="EMBL" id="MFM9328693.1"/>
    </source>
</evidence>
<dbReference type="Proteomes" id="UP001631969">
    <property type="component" value="Unassembled WGS sequence"/>
</dbReference>
<organism evidence="1 2">
    <name type="scientific">Paenibacillus mesotrionivorans</name>
    <dbReference type="NCBI Taxonomy" id="3160968"/>
    <lineage>
        <taxon>Bacteria</taxon>
        <taxon>Bacillati</taxon>
        <taxon>Bacillota</taxon>
        <taxon>Bacilli</taxon>
        <taxon>Bacillales</taxon>
        <taxon>Paenibacillaceae</taxon>
        <taxon>Paenibacillus</taxon>
    </lineage>
</organism>
<protein>
    <submittedName>
        <fullName evidence="1">Class I SAM-dependent methyltransferase</fullName>
        <ecNumber evidence="1">2.1.1.-</ecNumber>
    </submittedName>
</protein>
<dbReference type="EC" id="2.1.1.-" evidence="1"/>
<name>A0ACC7NVF1_9BACL</name>